<evidence type="ECO:0000259" key="3">
    <source>
        <dbReference type="SMART" id="SM01119"/>
    </source>
</evidence>
<dbReference type="InterPro" id="IPR042208">
    <property type="entry name" value="D-ser_dehydrat-like_sf"/>
</dbReference>
<keyword evidence="5" id="KW-1185">Reference proteome</keyword>
<dbReference type="Gene3D" id="3.20.20.10">
    <property type="entry name" value="Alanine racemase"/>
    <property type="match status" value="1"/>
</dbReference>
<protein>
    <submittedName>
        <fullName evidence="4">Amino-acid racemase</fullName>
    </submittedName>
</protein>
<dbReference type="SUPFAM" id="SSF51419">
    <property type="entry name" value="PLP-binding barrel"/>
    <property type="match status" value="1"/>
</dbReference>
<dbReference type="SMART" id="SM01119">
    <property type="entry name" value="D-ser_dehydrat"/>
    <property type="match status" value="1"/>
</dbReference>
<dbReference type="EMBL" id="BJYA01000001">
    <property type="protein sequence ID" value="GEN44543.1"/>
    <property type="molecule type" value="Genomic_DNA"/>
</dbReference>
<dbReference type="PANTHER" id="PTHR28004">
    <property type="entry name" value="ZGC:162816-RELATED"/>
    <property type="match status" value="1"/>
</dbReference>
<comment type="caution">
    <text evidence="4">The sequence shown here is derived from an EMBL/GenBank/DDBJ whole genome shotgun (WGS) entry which is preliminary data.</text>
</comment>
<name>A0A511W377_9BACI</name>
<evidence type="ECO:0000313" key="5">
    <source>
        <dbReference type="Proteomes" id="UP000321440"/>
    </source>
</evidence>
<dbReference type="InterPro" id="IPR026956">
    <property type="entry name" value="D-ser_dehydrat-like_dom"/>
</dbReference>
<accession>A0A511W377</accession>
<keyword evidence="2" id="KW-0456">Lyase</keyword>
<sequence length="361" mass="39110">MNLDTPSLLIQQDTMERNLMSMVGFAQSQHIALRPHIKTHKSVHIAKRQVEEGAVGVTVAKLDEAEVMIDGGIEDIFIAYPITNKQKANRLKELTKRANIIASVDSEVGAKALSDTFEGEVLEVWIKVNSGLNRCGVEPGEETVSLAKYIAALPGLELTGLYTHAGHSYGAKSNEERKSIAKYEAESVVKSAKACEVEGIRIRHRSVGATPTFMDAGKVKGVTEIRPGNAIFYDMVQVGLGIAQPEDCALTVLATVVAKHSDRIVIDAGSKSLSLEKGAHGNESVVGFGHVIGYPSLVIERLSEEHGVIPIDEQCELEVNDTVEIIPNHACVVANLFHEYVVCNENEVVNNWPVDARGGLK</sequence>
<comment type="similarity">
    <text evidence="1">Belongs to the DSD1 family.</text>
</comment>
<dbReference type="Proteomes" id="UP000321440">
    <property type="component" value="Unassembled WGS sequence"/>
</dbReference>
<dbReference type="GO" id="GO:0008721">
    <property type="term" value="F:D-serine ammonia-lyase activity"/>
    <property type="evidence" value="ECO:0007669"/>
    <property type="project" value="TreeGrafter"/>
</dbReference>
<dbReference type="InterPro" id="IPR001608">
    <property type="entry name" value="Ala_racemase_N"/>
</dbReference>
<dbReference type="InterPro" id="IPR051466">
    <property type="entry name" value="D-amino_acid_metab_enzyme"/>
</dbReference>
<gene>
    <name evidence="4" type="ORF">AHA02nite_03190</name>
</gene>
<reference evidence="4 5" key="1">
    <citation type="submission" date="2019-07" db="EMBL/GenBank/DDBJ databases">
        <title>Whole genome shotgun sequence of Alkalibacillus haloalkaliphilus NBRC 103110.</title>
        <authorList>
            <person name="Hosoyama A."/>
            <person name="Uohara A."/>
            <person name="Ohji S."/>
            <person name="Ichikawa N."/>
        </authorList>
    </citation>
    <scope>NUCLEOTIDE SEQUENCE [LARGE SCALE GENOMIC DNA]</scope>
    <source>
        <strain evidence="4 5">NBRC 103110</strain>
    </source>
</reference>
<dbReference type="OrthoDB" id="9788869at2"/>
<dbReference type="Pfam" id="PF14031">
    <property type="entry name" value="D-ser_dehydrat"/>
    <property type="match status" value="1"/>
</dbReference>
<dbReference type="PANTHER" id="PTHR28004:SF2">
    <property type="entry name" value="D-SERINE DEHYDRATASE"/>
    <property type="match status" value="1"/>
</dbReference>
<dbReference type="Gene3D" id="2.40.37.20">
    <property type="entry name" value="D-serine dehydratase-like domain"/>
    <property type="match status" value="1"/>
</dbReference>
<evidence type="ECO:0000256" key="2">
    <source>
        <dbReference type="ARBA" id="ARBA00023239"/>
    </source>
</evidence>
<dbReference type="InterPro" id="IPR029066">
    <property type="entry name" value="PLP-binding_barrel"/>
</dbReference>
<evidence type="ECO:0000313" key="4">
    <source>
        <dbReference type="EMBL" id="GEN44543.1"/>
    </source>
</evidence>
<dbReference type="AlphaFoldDB" id="A0A511W377"/>
<organism evidence="4 5">
    <name type="scientific">Alkalibacillus haloalkaliphilus</name>
    <dbReference type="NCBI Taxonomy" id="94136"/>
    <lineage>
        <taxon>Bacteria</taxon>
        <taxon>Bacillati</taxon>
        <taxon>Bacillota</taxon>
        <taxon>Bacilli</taxon>
        <taxon>Bacillales</taxon>
        <taxon>Bacillaceae</taxon>
        <taxon>Alkalibacillus</taxon>
    </lineage>
</organism>
<evidence type="ECO:0000256" key="1">
    <source>
        <dbReference type="ARBA" id="ARBA00005323"/>
    </source>
</evidence>
<dbReference type="Pfam" id="PF01168">
    <property type="entry name" value="Ala_racemase_N"/>
    <property type="match status" value="1"/>
</dbReference>
<feature type="domain" description="D-serine dehydratase-like" evidence="3">
    <location>
        <begin position="249"/>
        <end position="344"/>
    </location>
</feature>
<dbReference type="GO" id="GO:0036088">
    <property type="term" value="P:D-serine catabolic process"/>
    <property type="evidence" value="ECO:0007669"/>
    <property type="project" value="TreeGrafter"/>
</dbReference>
<proteinExistence type="inferred from homology"/>
<dbReference type="RefSeq" id="WP_146813710.1">
    <property type="nucleotide sequence ID" value="NZ_BJYA01000001.1"/>
</dbReference>